<reference evidence="1 2" key="1">
    <citation type="submission" date="2014-04" db="EMBL/GenBank/DDBJ databases">
        <authorList>
            <consortium name="DOE Joint Genome Institute"/>
            <person name="Kuo A."/>
            <person name="Gay G."/>
            <person name="Dore J."/>
            <person name="Kohler A."/>
            <person name="Nagy L.G."/>
            <person name="Floudas D."/>
            <person name="Copeland A."/>
            <person name="Barry K.W."/>
            <person name="Cichocki N."/>
            <person name="Veneault-Fourrey C."/>
            <person name="LaButti K."/>
            <person name="Lindquist E.A."/>
            <person name="Lipzen A."/>
            <person name="Lundell T."/>
            <person name="Morin E."/>
            <person name="Murat C."/>
            <person name="Sun H."/>
            <person name="Tunlid A."/>
            <person name="Henrissat B."/>
            <person name="Grigoriev I.V."/>
            <person name="Hibbett D.S."/>
            <person name="Martin F."/>
            <person name="Nordberg H.P."/>
            <person name="Cantor M.N."/>
            <person name="Hua S.X."/>
        </authorList>
    </citation>
    <scope>NUCLEOTIDE SEQUENCE [LARGE SCALE GENOMIC DNA]</scope>
    <source>
        <strain evidence="2">h7</strain>
    </source>
</reference>
<keyword evidence="2" id="KW-1185">Reference proteome</keyword>
<gene>
    <name evidence="1" type="ORF">M413DRAFT_443062</name>
</gene>
<dbReference type="Proteomes" id="UP000053424">
    <property type="component" value="Unassembled WGS sequence"/>
</dbReference>
<dbReference type="EMBL" id="KN831774">
    <property type="protein sequence ID" value="KIM44000.1"/>
    <property type="molecule type" value="Genomic_DNA"/>
</dbReference>
<evidence type="ECO:0000313" key="1">
    <source>
        <dbReference type="EMBL" id="KIM44000.1"/>
    </source>
</evidence>
<proteinExistence type="predicted"/>
<organism evidence="1 2">
    <name type="scientific">Hebeloma cylindrosporum</name>
    <dbReference type="NCBI Taxonomy" id="76867"/>
    <lineage>
        <taxon>Eukaryota</taxon>
        <taxon>Fungi</taxon>
        <taxon>Dikarya</taxon>
        <taxon>Basidiomycota</taxon>
        <taxon>Agaricomycotina</taxon>
        <taxon>Agaricomycetes</taxon>
        <taxon>Agaricomycetidae</taxon>
        <taxon>Agaricales</taxon>
        <taxon>Agaricineae</taxon>
        <taxon>Hymenogastraceae</taxon>
        <taxon>Hebeloma</taxon>
    </lineage>
</organism>
<dbReference type="AlphaFoldDB" id="A0A0C3C561"/>
<name>A0A0C3C561_HEBCY</name>
<dbReference type="HOGENOM" id="CLU_2776217_0_0_1"/>
<sequence length="69" mass="7907">MDSKHETICLKRDSEVEGNEIGVYKDRKITFILYIERISKPSCELGEDKDTFASLPASSWEFHATMIVP</sequence>
<protein>
    <submittedName>
        <fullName evidence="1">Uncharacterized protein</fullName>
    </submittedName>
</protein>
<evidence type="ECO:0000313" key="2">
    <source>
        <dbReference type="Proteomes" id="UP000053424"/>
    </source>
</evidence>
<reference evidence="2" key="2">
    <citation type="submission" date="2015-01" db="EMBL/GenBank/DDBJ databases">
        <title>Evolutionary Origins and Diversification of the Mycorrhizal Mutualists.</title>
        <authorList>
            <consortium name="DOE Joint Genome Institute"/>
            <consortium name="Mycorrhizal Genomics Consortium"/>
            <person name="Kohler A."/>
            <person name="Kuo A."/>
            <person name="Nagy L.G."/>
            <person name="Floudas D."/>
            <person name="Copeland A."/>
            <person name="Barry K.W."/>
            <person name="Cichocki N."/>
            <person name="Veneault-Fourrey C."/>
            <person name="LaButti K."/>
            <person name="Lindquist E.A."/>
            <person name="Lipzen A."/>
            <person name="Lundell T."/>
            <person name="Morin E."/>
            <person name="Murat C."/>
            <person name="Riley R."/>
            <person name="Ohm R."/>
            <person name="Sun H."/>
            <person name="Tunlid A."/>
            <person name="Henrissat B."/>
            <person name="Grigoriev I.V."/>
            <person name="Hibbett D.S."/>
            <person name="Martin F."/>
        </authorList>
    </citation>
    <scope>NUCLEOTIDE SEQUENCE [LARGE SCALE GENOMIC DNA]</scope>
    <source>
        <strain evidence="2">h7</strain>
    </source>
</reference>
<accession>A0A0C3C561</accession>